<accession>A0A7Y7IYK2</accession>
<organism evidence="1 2">
    <name type="scientific">Nguyenibacter vanlangensis</name>
    <dbReference type="NCBI Taxonomy" id="1216886"/>
    <lineage>
        <taxon>Bacteria</taxon>
        <taxon>Pseudomonadati</taxon>
        <taxon>Pseudomonadota</taxon>
        <taxon>Alphaproteobacteria</taxon>
        <taxon>Acetobacterales</taxon>
        <taxon>Acetobacteraceae</taxon>
        <taxon>Nguyenibacter</taxon>
    </lineage>
</organism>
<feature type="non-terminal residue" evidence="1">
    <location>
        <position position="57"/>
    </location>
</feature>
<reference evidence="1 2" key="1">
    <citation type="submission" date="2020-06" db="EMBL/GenBank/DDBJ databases">
        <title>Description of novel acetic acid bacteria.</title>
        <authorList>
            <person name="Sombolestani A."/>
        </authorList>
    </citation>
    <scope>NUCLEOTIDE SEQUENCE [LARGE SCALE GENOMIC DNA]</scope>
    <source>
        <strain evidence="1 2">LMG 31431</strain>
    </source>
</reference>
<sequence>MTQSALHDDTGAGPAHDRLLSDIAVACRVLASESNGLAQLSAALRVGGADPAADSGG</sequence>
<name>A0A7Y7IYK2_9PROT</name>
<dbReference type="AlphaFoldDB" id="A0A7Y7IYK2"/>
<proteinExistence type="predicted"/>
<dbReference type="EMBL" id="JABXXP010000580">
    <property type="protein sequence ID" value="NVN12779.1"/>
    <property type="molecule type" value="Genomic_DNA"/>
</dbReference>
<dbReference type="Proteomes" id="UP000534870">
    <property type="component" value="Unassembled WGS sequence"/>
</dbReference>
<evidence type="ECO:0000313" key="2">
    <source>
        <dbReference type="Proteomes" id="UP000534870"/>
    </source>
</evidence>
<gene>
    <name evidence="1" type="ORF">HUK84_16890</name>
</gene>
<evidence type="ECO:0000313" key="1">
    <source>
        <dbReference type="EMBL" id="NVN12779.1"/>
    </source>
</evidence>
<comment type="caution">
    <text evidence="1">The sequence shown here is derived from an EMBL/GenBank/DDBJ whole genome shotgun (WGS) entry which is preliminary data.</text>
</comment>
<protein>
    <submittedName>
        <fullName evidence="1">Uncharacterized protein</fullName>
    </submittedName>
</protein>